<dbReference type="PANTHER" id="PTHR44169">
    <property type="entry name" value="NADPH-DEPENDENT 1-ACYLDIHYDROXYACETONE PHOSPHATE REDUCTASE"/>
    <property type="match status" value="1"/>
</dbReference>
<keyword evidence="7" id="KW-1185">Reference proteome</keyword>
<keyword evidence="2" id="KW-0521">NADP</keyword>
<comment type="similarity">
    <text evidence="1 4">Belongs to the short-chain dehydrogenases/reductases (SDR) family.</text>
</comment>
<keyword evidence="3" id="KW-0560">Oxidoreductase</keyword>
<dbReference type="PRINTS" id="PR00081">
    <property type="entry name" value="GDHRDH"/>
</dbReference>
<dbReference type="Gene3D" id="3.40.50.720">
    <property type="entry name" value="NAD(P)-binding Rossmann-like Domain"/>
    <property type="match status" value="1"/>
</dbReference>
<dbReference type="PROSITE" id="PS00061">
    <property type="entry name" value="ADH_SHORT"/>
    <property type="match status" value="1"/>
</dbReference>
<name>A0ABR0EPJ4_ZASCE</name>
<dbReference type="PANTHER" id="PTHR44169:SF3">
    <property type="entry name" value="SHORT-CHAIN DEHYDROGENASE SRDE"/>
    <property type="match status" value="1"/>
</dbReference>
<dbReference type="Proteomes" id="UP001305779">
    <property type="component" value="Unassembled WGS sequence"/>
</dbReference>
<keyword evidence="5" id="KW-0812">Transmembrane</keyword>
<evidence type="ECO:0008006" key="8">
    <source>
        <dbReference type="Google" id="ProtNLM"/>
    </source>
</evidence>
<keyword evidence="5" id="KW-1133">Transmembrane helix</keyword>
<evidence type="ECO:0000313" key="7">
    <source>
        <dbReference type="Proteomes" id="UP001305779"/>
    </source>
</evidence>
<dbReference type="Pfam" id="PF00106">
    <property type="entry name" value="adh_short"/>
    <property type="match status" value="1"/>
</dbReference>
<evidence type="ECO:0000256" key="4">
    <source>
        <dbReference type="RuleBase" id="RU000363"/>
    </source>
</evidence>
<sequence>MANQQRKWALITGASPGGMGEAEAAAFLKRGVNVIATSIDTNDIEYLEPKQGTSDGFLVTLRLDVTSSKSIDAAVKQVENLTDGKLDFLVNNAGYGYFGPLMDVDIYQAKKQFDVNVWGLLAVTQGFFPLLRAAKGTIVNQASLAGVEGYSRPFMGVYSASKAAVMNMSAAMRVELAPFDINVVTLVTSAVKTEFYTNRTGGGILETSAYFPIKEELEDMMGRSLADQKGHDRFAVAESTIDELLRTPRPLFIRKGYAATLLVWVMWLFPAWMLDRLSVSSTPVGKLKRLIGGDGEGRKDE</sequence>
<dbReference type="InterPro" id="IPR002347">
    <property type="entry name" value="SDR_fam"/>
</dbReference>
<evidence type="ECO:0000256" key="3">
    <source>
        <dbReference type="ARBA" id="ARBA00023002"/>
    </source>
</evidence>
<feature type="transmembrane region" description="Helical" evidence="5">
    <location>
        <begin position="256"/>
        <end position="274"/>
    </location>
</feature>
<keyword evidence="5" id="KW-0472">Membrane</keyword>
<protein>
    <recommendedName>
        <fullName evidence="8">NAD(P)-binding protein</fullName>
    </recommendedName>
</protein>
<evidence type="ECO:0000256" key="1">
    <source>
        <dbReference type="ARBA" id="ARBA00006484"/>
    </source>
</evidence>
<evidence type="ECO:0000256" key="5">
    <source>
        <dbReference type="SAM" id="Phobius"/>
    </source>
</evidence>
<dbReference type="SUPFAM" id="SSF51735">
    <property type="entry name" value="NAD(P)-binding Rossmann-fold domains"/>
    <property type="match status" value="1"/>
</dbReference>
<accession>A0ABR0EPJ4</accession>
<dbReference type="InterPro" id="IPR036291">
    <property type="entry name" value="NAD(P)-bd_dom_sf"/>
</dbReference>
<dbReference type="PRINTS" id="PR00080">
    <property type="entry name" value="SDRFAMILY"/>
</dbReference>
<gene>
    <name evidence="6" type="ORF">PRZ48_004451</name>
</gene>
<comment type="caution">
    <text evidence="6">The sequence shown here is derived from an EMBL/GenBank/DDBJ whole genome shotgun (WGS) entry which is preliminary data.</text>
</comment>
<proteinExistence type="inferred from homology"/>
<reference evidence="6 7" key="1">
    <citation type="journal article" date="2023" name="G3 (Bethesda)">
        <title>A chromosome-level genome assembly of Zasmidium syzygii isolated from banana leaves.</title>
        <authorList>
            <person name="van Westerhoven A.C."/>
            <person name="Mehrabi R."/>
            <person name="Talebi R."/>
            <person name="Steentjes M.B.F."/>
            <person name="Corcolon B."/>
            <person name="Chong P.A."/>
            <person name="Kema G.H.J."/>
            <person name="Seidl M.F."/>
        </authorList>
    </citation>
    <scope>NUCLEOTIDE SEQUENCE [LARGE SCALE GENOMIC DNA]</scope>
    <source>
        <strain evidence="6 7">P124</strain>
    </source>
</reference>
<dbReference type="InterPro" id="IPR020904">
    <property type="entry name" value="Sc_DH/Rdtase_CS"/>
</dbReference>
<evidence type="ECO:0000313" key="6">
    <source>
        <dbReference type="EMBL" id="KAK4503536.1"/>
    </source>
</evidence>
<organism evidence="6 7">
    <name type="scientific">Zasmidium cellare</name>
    <name type="common">Wine cellar mold</name>
    <name type="synonym">Racodium cellare</name>
    <dbReference type="NCBI Taxonomy" id="395010"/>
    <lineage>
        <taxon>Eukaryota</taxon>
        <taxon>Fungi</taxon>
        <taxon>Dikarya</taxon>
        <taxon>Ascomycota</taxon>
        <taxon>Pezizomycotina</taxon>
        <taxon>Dothideomycetes</taxon>
        <taxon>Dothideomycetidae</taxon>
        <taxon>Mycosphaerellales</taxon>
        <taxon>Mycosphaerellaceae</taxon>
        <taxon>Zasmidium</taxon>
    </lineage>
</organism>
<evidence type="ECO:0000256" key="2">
    <source>
        <dbReference type="ARBA" id="ARBA00022857"/>
    </source>
</evidence>
<dbReference type="EMBL" id="JAXOVC010000003">
    <property type="protein sequence ID" value="KAK4503536.1"/>
    <property type="molecule type" value="Genomic_DNA"/>
</dbReference>